<dbReference type="EMBL" id="VWXX01000001">
    <property type="protein sequence ID" value="KAA6187935.1"/>
    <property type="molecule type" value="Genomic_DNA"/>
</dbReference>
<dbReference type="OrthoDB" id="212300at2"/>
<gene>
    <name evidence="5" type="ORF">F2Q65_01520</name>
</gene>
<dbReference type="Pfam" id="PF00498">
    <property type="entry name" value="FHA"/>
    <property type="match status" value="1"/>
</dbReference>
<evidence type="ECO:0000259" key="4">
    <source>
        <dbReference type="PROSITE" id="PS50006"/>
    </source>
</evidence>
<keyword evidence="6" id="KW-1185">Reference proteome</keyword>
<reference evidence="5 6" key="1">
    <citation type="submission" date="2019-09" db="EMBL/GenBank/DDBJ databases">
        <title>Whole-genome sequence of the purple sulfur bacterium Thiohalocapsa marina DSM 19078.</title>
        <authorList>
            <person name="Kyndt J.A."/>
            <person name="Meyer T.E."/>
        </authorList>
    </citation>
    <scope>NUCLEOTIDE SEQUENCE [LARGE SCALE GENOMIC DNA]</scope>
    <source>
        <strain evidence="5 6">DSM 19078</strain>
    </source>
</reference>
<sequence>MTYPRVISPIWLSFSCVINFAVFFSTDTEANLSIAHMDAITVRVVCESAGENEFDSGSGFVVGRGDVVVTNHHVIECALSGGQAAVVLGAGSDGLAVVTAEVLGSDPARDLAVLRLLRNSGRPSARFATAATLKKHDPVTAVGFPGAADDTALGSDPTDATHTGGMISRINPPPEDPTAARTLQTDAPINPGNSGGPLFDRFGRVIGVNTMKALTAVPGVGADGELIIERVPVGEGIGWAVLSDEVLPMLDHHDIPYRVSRSRPNALADLWQREPLIVVLLGLLIALSGSALVLASTRRGRSFVRTAATHAVGFTRSPRAATPCRRAVLHGLSGPYAGLDIPLGDKFLAIGRDPAMAQVVLANAELVSKRHAVISFDAERGCFRLEDCWSSNGTFVGSIDRALDAAQQRRAAITVGAGQVVDLKPGQHFFLATPEIAFEVVLD</sequence>
<dbReference type="SUPFAM" id="SSF50494">
    <property type="entry name" value="Trypsin-like serine proteases"/>
    <property type="match status" value="1"/>
</dbReference>
<dbReference type="SMART" id="SM00240">
    <property type="entry name" value="FHA"/>
    <property type="match status" value="1"/>
</dbReference>
<dbReference type="PANTHER" id="PTHR43343">
    <property type="entry name" value="PEPTIDASE S12"/>
    <property type="match status" value="1"/>
</dbReference>
<dbReference type="PANTHER" id="PTHR43343:SF3">
    <property type="entry name" value="PROTEASE DO-LIKE 8, CHLOROPLASTIC"/>
    <property type="match status" value="1"/>
</dbReference>
<dbReference type="PRINTS" id="PR00834">
    <property type="entry name" value="PROTEASES2C"/>
</dbReference>
<evidence type="ECO:0000313" key="5">
    <source>
        <dbReference type="EMBL" id="KAA6187935.1"/>
    </source>
</evidence>
<accession>A0A5M8FVW9</accession>
<feature type="transmembrane region" description="Helical" evidence="3">
    <location>
        <begin position="276"/>
        <end position="295"/>
    </location>
</feature>
<dbReference type="InterPro" id="IPR008984">
    <property type="entry name" value="SMAD_FHA_dom_sf"/>
</dbReference>
<dbReference type="AlphaFoldDB" id="A0A5M8FVW9"/>
<name>A0A5M8FVW9_9GAMM</name>
<dbReference type="InterPro" id="IPR000253">
    <property type="entry name" value="FHA_dom"/>
</dbReference>
<keyword evidence="3" id="KW-0812">Transmembrane</keyword>
<dbReference type="RefSeq" id="WP_150089666.1">
    <property type="nucleotide sequence ID" value="NZ_VWXX01000001.1"/>
</dbReference>
<dbReference type="Gene3D" id="2.60.200.20">
    <property type="match status" value="1"/>
</dbReference>
<evidence type="ECO:0000256" key="2">
    <source>
        <dbReference type="ARBA" id="ARBA00022801"/>
    </source>
</evidence>
<dbReference type="InterPro" id="IPR051201">
    <property type="entry name" value="Chloro_Bact_Ser_Proteases"/>
</dbReference>
<dbReference type="InterPro" id="IPR009003">
    <property type="entry name" value="Peptidase_S1_PA"/>
</dbReference>
<dbReference type="GO" id="GO:0006508">
    <property type="term" value="P:proteolysis"/>
    <property type="evidence" value="ECO:0007669"/>
    <property type="project" value="UniProtKB-KW"/>
</dbReference>
<dbReference type="CDD" id="cd00060">
    <property type="entry name" value="FHA"/>
    <property type="match status" value="1"/>
</dbReference>
<evidence type="ECO:0000313" key="6">
    <source>
        <dbReference type="Proteomes" id="UP000322981"/>
    </source>
</evidence>
<keyword evidence="2" id="KW-0378">Hydrolase</keyword>
<protein>
    <submittedName>
        <fullName evidence="5">FHA domain-containing protein</fullName>
    </submittedName>
</protein>
<keyword evidence="1" id="KW-0645">Protease</keyword>
<evidence type="ECO:0000256" key="1">
    <source>
        <dbReference type="ARBA" id="ARBA00022670"/>
    </source>
</evidence>
<organism evidence="5 6">
    <name type="scientific">Thiohalocapsa marina</name>
    <dbReference type="NCBI Taxonomy" id="424902"/>
    <lineage>
        <taxon>Bacteria</taxon>
        <taxon>Pseudomonadati</taxon>
        <taxon>Pseudomonadota</taxon>
        <taxon>Gammaproteobacteria</taxon>
        <taxon>Chromatiales</taxon>
        <taxon>Chromatiaceae</taxon>
        <taxon>Thiohalocapsa</taxon>
    </lineage>
</organism>
<dbReference type="Proteomes" id="UP000322981">
    <property type="component" value="Unassembled WGS sequence"/>
</dbReference>
<dbReference type="GO" id="GO:0004252">
    <property type="term" value="F:serine-type endopeptidase activity"/>
    <property type="evidence" value="ECO:0007669"/>
    <property type="project" value="InterPro"/>
</dbReference>
<dbReference type="SUPFAM" id="SSF49879">
    <property type="entry name" value="SMAD/FHA domain"/>
    <property type="match status" value="1"/>
</dbReference>
<evidence type="ECO:0000256" key="3">
    <source>
        <dbReference type="SAM" id="Phobius"/>
    </source>
</evidence>
<dbReference type="InterPro" id="IPR001940">
    <property type="entry name" value="Peptidase_S1C"/>
</dbReference>
<comment type="caution">
    <text evidence="5">The sequence shown here is derived from an EMBL/GenBank/DDBJ whole genome shotgun (WGS) entry which is preliminary data.</text>
</comment>
<keyword evidence="3" id="KW-0472">Membrane</keyword>
<keyword evidence="3" id="KW-1133">Transmembrane helix</keyword>
<dbReference type="Pfam" id="PF13365">
    <property type="entry name" value="Trypsin_2"/>
    <property type="match status" value="1"/>
</dbReference>
<dbReference type="Gene3D" id="2.40.10.120">
    <property type="match status" value="1"/>
</dbReference>
<feature type="domain" description="FHA" evidence="4">
    <location>
        <begin position="348"/>
        <end position="401"/>
    </location>
</feature>
<proteinExistence type="predicted"/>
<dbReference type="PROSITE" id="PS51257">
    <property type="entry name" value="PROKAR_LIPOPROTEIN"/>
    <property type="match status" value="1"/>
</dbReference>
<dbReference type="PROSITE" id="PS50006">
    <property type="entry name" value="FHA_DOMAIN"/>
    <property type="match status" value="1"/>
</dbReference>